<feature type="region of interest" description="Disordered" evidence="4">
    <location>
        <begin position="194"/>
        <end position="268"/>
    </location>
</feature>
<keyword evidence="9" id="KW-1185">Reference proteome</keyword>
<evidence type="ECO:0000256" key="4">
    <source>
        <dbReference type="SAM" id="MobiDB-lite"/>
    </source>
</evidence>
<dbReference type="PANTHER" id="PTHR24100:SF151">
    <property type="entry name" value="ICOS LIGAND"/>
    <property type="match status" value="1"/>
</dbReference>
<evidence type="ECO:0000256" key="2">
    <source>
        <dbReference type="ARBA" id="ARBA00023136"/>
    </source>
</evidence>
<keyword evidence="5" id="KW-1133">Transmembrane helix</keyword>
<evidence type="ECO:0000313" key="8">
    <source>
        <dbReference type="EMBL" id="CAL1589828.1"/>
    </source>
</evidence>
<dbReference type="InterPro" id="IPR013783">
    <property type="entry name" value="Ig-like_fold"/>
</dbReference>
<organism evidence="8 9">
    <name type="scientific">Knipowitschia caucasica</name>
    <name type="common">Caucasian dwarf goby</name>
    <name type="synonym">Pomatoschistus caucasicus</name>
    <dbReference type="NCBI Taxonomy" id="637954"/>
    <lineage>
        <taxon>Eukaryota</taxon>
        <taxon>Metazoa</taxon>
        <taxon>Chordata</taxon>
        <taxon>Craniata</taxon>
        <taxon>Vertebrata</taxon>
        <taxon>Euteleostomi</taxon>
        <taxon>Actinopterygii</taxon>
        <taxon>Neopterygii</taxon>
        <taxon>Teleostei</taxon>
        <taxon>Neoteleostei</taxon>
        <taxon>Acanthomorphata</taxon>
        <taxon>Gobiaria</taxon>
        <taxon>Gobiiformes</taxon>
        <taxon>Gobioidei</taxon>
        <taxon>Gobiidae</taxon>
        <taxon>Gobiinae</taxon>
        <taxon>Knipowitschia</taxon>
    </lineage>
</organism>
<feature type="transmembrane region" description="Helical" evidence="5">
    <location>
        <begin position="167"/>
        <end position="186"/>
    </location>
</feature>
<dbReference type="PANTHER" id="PTHR24100">
    <property type="entry name" value="BUTYROPHILIN"/>
    <property type="match status" value="1"/>
</dbReference>
<dbReference type="SMART" id="SM00409">
    <property type="entry name" value="IG"/>
    <property type="match status" value="1"/>
</dbReference>
<feature type="chain" id="PRO_5043931923" description="Immunoglobulin domain-containing protein" evidence="6">
    <location>
        <begin position="19"/>
        <end position="268"/>
    </location>
</feature>
<keyword evidence="5" id="KW-0812">Transmembrane</keyword>
<evidence type="ECO:0000256" key="3">
    <source>
        <dbReference type="ARBA" id="ARBA00023319"/>
    </source>
</evidence>
<gene>
    <name evidence="8" type="ORF">KC01_LOCUS19440</name>
</gene>
<proteinExistence type="predicted"/>
<comment type="subcellular location">
    <subcellularLocation>
        <location evidence="1">Membrane</location>
    </subcellularLocation>
</comment>
<dbReference type="Proteomes" id="UP001497482">
    <property type="component" value="Chromosome 19"/>
</dbReference>
<dbReference type="Pfam" id="PF07686">
    <property type="entry name" value="V-set"/>
    <property type="match status" value="1"/>
</dbReference>
<dbReference type="SUPFAM" id="SSF48726">
    <property type="entry name" value="Immunoglobulin"/>
    <property type="match status" value="1"/>
</dbReference>
<protein>
    <recommendedName>
        <fullName evidence="7">Immunoglobulin domain-containing protein</fullName>
    </recommendedName>
</protein>
<dbReference type="GO" id="GO:0001817">
    <property type="term" value="P:regulation of cytokine production"/>
    <property type="evidence" value="ECO:0007669"/>
    <property type="project" value="TreeGrafter"/>
</dbReference>
<evidence type="ECO:0000256" key="5">
    <source>
        <dbReference type="SAM" id="Phobius"/>
    </source>
</evidence>
<dbReference type="InterPro" id="IPR003599">
    <property type="entry name" value="Ig_sub"/>
</dbReference>
<accession>A0AAV2KIK0</accession>
<evidence type="ECO:0000259" key="7">
    <source>
        <dbReference type="SMART" id="SM00409"/>
    </source>
</evidence>
<feature type="domain" description="Immunoglobulin" evidence="7">
    <location>
        <begin position="28"/>
        <end position="142"/>
    </location>
</feature>
<dbReference type="EMBL" id="OZ035841">
    <property type="protein sequence ID" value="CAL1589828.1"/>
    <property type="molecule type" value="Genomic_DNA"/>
</dbReference>
<dbReference type="InterPro" id="IPR013106">
    <property type="entry name" value="Ig_V-set"/>
</dbReference>
<dbReference type="InterPro" id="IPR036179">
    <property type="entry name" value="Ig-like_dom_sf"/>
</dbReference>
<keyword evidence="6" id="KW-0732">Signal</keyword>
<dbReference type="Gene3D" id="2.60.40.10">
    <property type="entry name" value="Immunoglobulins"/>
    <property type="match status" value="1"/>
</dbReference>
<feature type="signal peptide" evidence="6">
    <location>
        <begin position="1"/>
        <end position="18"/>
    </location>
</feature>
<reference evidence="8 9" key="1">
    <citation type="submission" date="2024-04" db="EMBL/GenBank/DDBJ databases">
        <authorList>
            <person name="Waldvogel A.-M."/>
            <person name="Schoenle A."/>
        </authorList>
    </citation>
    <scope>NUCLEOTIDE SEQUENCE [LARGE SCALE GENOMIC DNA]</scope>
</reference>
<evidence type="ECO:0000256" key="1">
    <source>
        <dbReference type="ARBA" id="ARBA00004370"/>
    </source>
</evidence>
<evidence type="ECO:0000313" key="9">
    <source>
        <dbReference type="Proteomes" id="UP001497482"/>
    </source>
</evidence>
<dbReference type="InterPro" id="IPR050504">
    <property type="entry name" value="IgSF_BTN/MOG"/>
</dbReference>
<evidence type="ECO:0000256" key="6">
    <source>
        <dbReference type="SAM" id="SignalP"/>
    </source>
</evidence>
<dbReference type="AlphaFoldDB" id="A0AAV2KIK0"/>
<keyword evidence="2 5" id="KW-0472">Membrane</keyword>
<sequence length="268" mass="30542">MSWLLCFFALFSFTLVSSPKLGFKVTCVPPIKVDLHSHATFRCCVNPPQNLTSEFVKWSVEVKTGEKIVYLRDMGVDYQDQHLDYKGRTEIVEEDLERGNISLIIHNVTEADTAVYHLTVKIEDQTQNQTQTQQSNVTLTVITKGHDMGQGDKDHKGPDVLEPWEKALIGIGIVIVIGIGAVCWFVKRRRSIPPQVPNHELEPLNRDQQATNQEEEPLDQDQQATNQEEEPLDQDQQATNQEEEPLNRDQQATNQEEEPLDQDQQVTN</sequence>
<dbReference type="GO" id="GO:0050852">
    <property type="term" value="P:T cell receptor signaling pathway"/>
    <property type="evidence" value="ECO:0007669"/>
    <property type="project" value="TreeGrafter"/>
</dbReference>
<name>A0AAV2KIK0_KNICA</name>
<dbReference type="GO" id="GO:0009897">
    <property type="term" value="C:external side of plasma membrane"/>
    <property type="evidence" value="ECO:0007669"/>
    <property type="project" value="TreeGrafter"/>
</dbReference>
<dbReference type="GO" id="GO:0005102">
    <property type="term" value="F:signaling receptor binding"/>
    <property type="evidence" value="ECO:0007669"/>
    <property type="project" value="TreeGrafter"/>
</dbReference>
<keyword evidence="3" id="KW-0393">Immunoglobulin domain</keyword>